<dbReference type="PANTHER" id="PTHR23321:SF26">
    <property type="entry name" value="SMALL RIBOSOMAL SUBUNIT PROTEIN US15M"/>
    <property type="match status" value="1"/>
</dbReference>
<evidence type="ECO:0000313" key="10">
    <source>
        <dbReference type="EMBL" id="RAM57744.1"/>
    </source>
</evidence>
<evidence type="ECO:0000313" key="9">
    <source>
        <dbReference type="EMBL" id="KXT29197.1"/>
    </source>
</evidence>
<dbReference type="EMBL" id="LTBM01000007">
    <property type="protein sequence ID" value="KXT29197.1"/>
    <property type="molecule type" value="Genomic_DNA"/>
</dbReference>
<dbReference type="GO" id="GO:0019843">
    <property type="term" value="F:rRNA binding"/>
    <property type="evidence" value="ECO:0007669"/>
    <property type="project" value="UniProtKB-KW"/>
</dbReference>
<reference evidence="9 11" key="2">
    <citation type="submission" date="2016-02" db="EMBL/GenBank/DDBJ databases">
        <title>A draft genome sequence of Candidatus Phytoplasma oryzae strain Mbita1, the causative agent of Napier Grass stunt disease in Kenya.</title>
        <authorList>
            <person name="Fischer A."/>
            <person name="Santa-Cruz I."/>
            <person name="Wambua L."/>
            <person name="Olds C."/>
            <person name="Midega C."/>
            <person name="Dickinson M."/>
            <person name="Kawicha P."/>
            <person name="Khan Z."/>
            <person name="Masiga D."/>
            <person name="Jores J."/>
            <person name="Bernd S."/>
        </authorList>
    </citation>
    <scope>NUCLEOTIDE SEQUENCE [LARGE SCALE GENOMIC DNA]</scope>
    <source>
        <strain evidence="9">Mbita1</strain>
    </source>
</reference>
<evidence type="ECO:0000256" key="2">
    <source>
        <dbReference type="ARBA" id="ARBA00023274"/>
    </source>
</evidence>
<keyword evidence="7" id="KW-0699">rRNA-binding</keyword>
<dbReference type="PATRIC" id="fig|203274.3.peg.425"/>
<dbReference type="PANTHER" id="PTHR23321">
    <property type="entry name" value="RIBOSOMAL PROTEIN S15, BACTERIAL AND ORGANELLAR"/>
    <property type="match status" value="1"/>
</dbReference>
<dbReference type="GO" id="GO:0003735">
    <property type="term" value="F:structural constituent of ribosome"/>
    <property type="evidence" value="ECO:0007669"/>
    <property type="project" value="InterPro"/>
</dbReference>
<evidence type="ECO:0000256" key="5">
    <source>
        <dbReference type="RuleBase" id="RU003919"/>
    </source>
</evidence>
<evidence type="ECO:0000256" key="7">
    <source>
        <dbReference type="RuleBase" id="RU004524"/>
    </source>
</evidence>
<comment type="caution">
    <text evidence="9">The sequence shown here is derived from an EMBL/GenBank/DDBJ whole genome shotgun (WGS) entry which is preliminary data.</text>
</comment>
<dbReference type="Proteomes" id="UP000249343">
    <property type="component" value="Unassembled WGS sequence"/>
</dbReference>
<gene>
    <name evidence="9" type="primary">rpsO</name>
    <name evidence="9" type="ORF">AXA84_0269</name>
    <name evidence="10" type="ORF">DH96_01405</name>
</gene>
<dbReference type="CDD" id="cd00353">
    <property type="entry name" value="Ribosomal_S15p_S13e"/>
    <property type="match status" value="1"/>
</dbReference>
<dbReference type="InterPro" id="IPR009068">
    <property type="entry name" value="uS15_NS1_RNA-bd_sf"/>
</dbReference>
<keyword evidence="7" id="KW-0694">RNA-binding</keyword>
<dbReference type="GO" id="GO:0022627">
    <property type="term" value="C:cytosolic small ribosomal subunit"/>
    <property type="evidence" value="ECO:0007669"/>
    <property type="project" value="TreeGrafter"/>
</dbReference>
<dbReference type="InterPro" id="IPR000589">
    <property type="entry name" value="Ribosomal_uS15"/>
</dbReference>
<dbReference type="InterPro" id="IPR005290">
    <property type="entry name" value="Ribosomal_uS15_bac-type"/>
</dbReference>
<dbReference type="GO" id="GO:0006412">
    <property type="term" value="P:translation"/>
    <property type="evidence" value="ECO:0007669"/>
    <property type="project" value="InterPro"/>
</dbReference>
<evidence type="ECO:0000313" key="12">
    <source>
        <dbReference type="Proteomes" id="UP000249343"/>
    </source>
</evidence>
<dbReference type="Pfam" id="PF00312">
    <property type="entry name" value="Ribosomal_S15"/>
    <property type="match status" value="1"/>
</dbReference>
<evidence type="ECO:0000256" key="8">
    <source>
        <dbReference type="SAM" id="MobiDB-lite"/>
    </source>
</evidence>
<dbReference type="RefSeq" id="WP_066540378.1">
    <property type="nucleotide sequence ID" value="NZ_JHUK01000003.1"/>
</dbReference>
<evidence type="ECO:0000256" key="4">
    <source>
        <dbReference type="ARBA" id="ARBA00064542"/>
    </source>
</evidence>
<dbReference type="Gene3D" id="1.10.287.10">
    <property type="entry name" value="S15/NS1, RNA-binding"/>
    <property type="match status" value="1"/>
</dbReference>
<keyword evidence="12" id="KW-1185">Reference proteome</keyword>
<dbReference type="SMART" id="SM01387">
    <property type="entry name" value="Ribosomal_S15"/>
    <property type="match status" value="1"/>
</dbReference>
<evidence type="ECO:0000256" key="6">
    <source>
        <dbReference type="RuleBase" id="RU003920"/>
    </source>
</evidence>
<feature type="region of interest" description="Disordered" evidence="8">
    <location>
        <begin position="1"/>
        <end position="20"/>
    </location>
</feature>
<comment type="function">
    <text evidence="7">One of the primary rRNA binding proteins, it binds directly to 16S rRNA where it helps nucleate assembly of the platform of the 30S subunit by binding and bridging several RNA helices of the 16S rRNA.</text>
</comment>
<keyword evidence="1 5" id="KW-0689">Ribosomal protein</keyword>
<dbReference type="PROSITE" id="PS00362">
    <property type="entry name" value="RIBOSOMAL_S15"/>
    <property type="match status" value="1"/>
</dbReference>
<organism evidence="9 11">
    <name type="scientific">Candidatus Phytoplasma oryzae</name>
    <dbReference type="NCBI Taxonomy" id="203274"/>
    <lineage>
        <taxon>Bacteria</taxon>
        <taxon>Bacillati</taxon>
        <taxon>Mycoplasmatota</taxon>
        <taxon>Mollicutes</taxon>
        <taxon>Acholeplasmatales</taxon>
        <taxon>Acholeplasmataceae</taxon>
        <taxon>Candidatus Phytoplasma</taxon>
        <taxon>16SrXI (Rice yellow dwarf group)</taxon>
    </lineage>
</organism>
<sequence>MALTQEQKKKIIQENSEKKNNTGCCKVQIALLSNEIEELNKHLKKNPSDFHSKRGLLTKNKKRNKLLKYCYQINK</sequence>
<reference evidence="10 12" key="1">
    <citation type="submission" date="2014-04" db="EMBL/GenBank/DDBJ databases">
        <title>Genome study of Napier grass stunt phytoplasma.</title>
        <authorList>
            <person name="Kawicha P."/>
            <person name="Dickinson M."/>
            <person name="Hodgetts J."/>
        </authorList>
    </citation>
    <scope>NUCLEOTIDE SEQUENCE [LARGE SCALE GENOMIC DNA]</scope>
    <source>
        <strain evidence="10 12">NGS-S10</strain>
    </source>
</reference>
<dbReference type="SUPFAM" id="SSF47060">
    <property type="entry name" value="S15/NS1 RNA-binding domain"/>
    <property type="match status" value="1"/>
</dbReference>
<name>A0A139JQE4_9MOLU</name>
<evidence type="ECO:0000256" key="3">
    <source>
        <dbReference type="ARBA" id="ARBA00035313"/>
    </source>
</evidence>
<dbReference type="EMBL" id="JHUK01000003">
    <property type="protein sequence ID" value="RAM57744.1"/>
    <property type="molecule type" value="Genomic_DNA"/>
</dbReference>
<protein>
    <recommendedName>
        <fullName evidence="3 6">30S ribosomal protein S15</fullName>
    </recommendedName>
</protein>
<dbReference type="OrthoDB" id="9799262at2"/>
<dbReference type="FunFam" id="1.10.287.10:FF:000002">
    <property type="entry name" value="30S ribosomal protein S15"/>
    <property type="match status" value="1"/>
</dbReference>
<dbReference type="NCBIfam" id="TIGR00952">
    <property type="entry name" value="S15_bact"/>
    <property type="match status" value="1"/>
</dbReference>
<proteinExistence type="inferred from homology"/>
<evidence type="ECO:0000256" key="1">
    <source>
        <dbReference type="ARBA" id="ARBA00022980"/>
    </source>
</evidence>
<keyword evidence="2 5" id="KW-0687">Ribonucleoprotein</keyword>
<comment type="subunit">
    <text evidence="4">Part of the 30S ribosomal subunit. Forms a bridge to the 50S subunit in the 70S ribosome, contacting the 23S rRNA.</text>
</comment>
<evidence type="ECO:0000313" key="11">
    <source>
        <dbReference type="Proteomes" id="UP000070069"/>
    </source>
</evidence>
<dbReference type="AlphaFoldDB" id="A0A139JQE4"/>
<accession>A0A139JQE4</accession>
<comment type="similarity">
    <text evidence="5">Belongs to the universal ribosomal protein uS15 family.</text>
</comment>
<dbReference type="Proteomes" id="UP000070069">
    <property type="component" value="Unassembled WGS sequence"/>
</dbReference>